<proteinExistence type="predicted"/>
<feature type="chain" id="PRO_5040274652" evidence="2">
    <location>
        <begin position="18"/>
        <end position="327"/>
    </location>
</feature>
<keyword evidence="4" id="KW-1185">Reference proteome</keyword>
<accession>A0A9P0NGW7</accession>
<protein>
    <submittedName>
        <fullName evidence="3">Uncharacterized protein</fullName>
    </submittedName>
</protein>
<keyword evidence="2" id="KW-0732">Signal</keyword>
<evidence type="ECO:0000256" key="2">
    <source>
        <dbReference type="SAM" id="SignalP"/>
    </source>
</evidence>
<gene>
    <name evidence="3" type="ORF">CHIRRI_LOCUS8570</name>
</gene>
<feature type="region of interest" description="Disordered" evidence="1">
    <location>
        <begin position="176"/>
        <end position="252"/>
    </location>
</feature>
<feature type="compositionally biased region" description="Basic and acidic residues" evidence="1">
    <location>
        <begin position="176"/>
        <end position="203"/>
    </location>
</feature>
<reference evidence="3" key="1">
    <citation type="submission" date="2022-01" db="EMBL/GenBank/DDBJ databases">
        <authorList>
            <person name="King R."/>
        </authorList>
    </citation>
    <scope>NUCLEOTIDE SEQUENCE</scope>
</reference>
<name>A0A9P0NGW7_9DIPT</name>
<feature type="compositionally biased region" description="Low complexity" evidence="1">
    <location>
        <begin position="205"/>
        <end position="252"/>
    </location>
</feature>
<dbReference type="AlphaFoldDB" id="A0A9P0NGW7"/>
<organism evidence="3 4">
    <name type="scientific">Chironomus riparius</name>
    <dbReference type="NCBI Taxonomy" id="315576"/>
    <lineage>
        <taxon>Eukaryota</taxon>
        <taxon>Metazoa</taxon>
        <taxon>Ecdysozoa</taxon>
        <taxon>Arthropoda</taxon>
        <taxon>Hexapoda</taxon>
        <taxon>Insecta</taxon>
        <taxon>Pterygota</taxon>
        <taxon>Neoptera</taxon>
        <taxon>Endopterygota</taxon>
        <taxon>Diptera</taxon>
        <taxon>Nematocera</taxon>
        <taxon>Chironomoidea</taxon>
        <taxon>Chironomidae</taxon>
        <taxon>Chironominae</taxon>
        <taxon>Chironomus</taxon>
    </lineage>
</organism>
<feature type="signal peptide" evidence="2">
    <location>
        <begin position="1"/>
        <end position="17"/>
    </location>
</feature>
<evidence type="ECO:0000256" key="1">
    <source>
        <dbReference type="SAM" id="MobiDB-lite"/>
    </source>
</evidence>
<evidence type="ECO:0000313" key="3">
    <source>
        <dbReference type="EMBL" id="CAH1722764.1"/>
    </source>
</evidence>
<dbReference type="EMBL" id="OU895878">
    <property type="protein sequence ID" value="CAH1722764.1"/>
    <property type="molecule type" value="Genomic_DNA"/>
</dbReference>
<dbReference type="Proteomes" id="UP001153620">
    <property type="component" value="Chromosome 2"/>
</dbReference>
<dbReference type="OrthoDB" id="1879366at2759"/>
<reference evidence="3" key="2">
    <citation type="submission" date="2022-10" db="EMBL/GenBank/DDBJ databases">
        <authorList>
            <consortium name="ENA_rothamsted_submissions"/>
            <consortium name="culmorum"/>
            <person name="King R."/>
        </authorList>
    </citation>
    <scope>NUCLEOTIDE SEQUENCE</scope>
</reference>
<evidence type="ECO:0000313" key="4">
    <source>
        <dbReference type="Proteomes" id="UP001153620"/>
    </source>
</evidence>
<sequence length="327" mass="36968">MMLKQLVMSICLALIFAVVPHRAVKTDLKFYLSNSKGLDYQFAGKQDAHRFGVELKENKQFHHTITAEDGVRLGCYGFELEGKKYSTNYIADGKGYRLASTDTDLITVYSKGSSEARIASFVESFNEEELKAANIRYLFPDGCQAPTILYDPNNPSTKYENRQKLFESLIEKAQKARNEEKDKIDRSVASRALKTQDVDDRNKNGNKTSNNSTNSTNNNGNGYGNNNKHNTINNLNNLNSRNNNNGYNYEANKNPRGSDFECCNNERIQIILPKNDSCSQNTAKLIIPLNSEKLSSIPITEFINLHSSPSISFILKELQYLVQKYNL</sequence>